<dbReference type="Proteomes" id="UP001058074">
    <property type="component" value="Unassembled WGS sequence"/>
</dbReference>
<name>A0ACB5RFT1_9CLOT</name>
<reference evidence="1" key="1">
    <citation type="journal article" date="2025" name="Int. J. Syst. Evol. Microbiol.">
        <title>Inconstantimicrobium mannanitabidum sp. nov., a novel member of the family Clostridiaceae isolated from anoxic soil under the treatment of reductive soil disinfestation.</title>
        <authorList>
            <person name="Ueki A."/>
            <person name="Tonouchi A."/>
            <person name="Honma S."/>
            <person name="Kaku N."/>
            <person name="Ueki K."/>
        </authorList>
    </citation>
    <scope>NUCLEOTIDE SEQUENCE</scope>
    <source>
        <strain evidence="1">TW13</strain>
    </source>
</reference>
<keyword evidence="2" id="KW-1185">Reference proteome</keyword>
<dbReference type="EMBL" id="BROD01000001">
    <property type="protein sequence ID" value="GKX67939.1"/>
    <property type="molecule type" value="Genomic_DNA"/>
</dbReference>
<evidence type="ECO:0000313" key="1">
    <source>
        <dbReference type="EMBL" id="GKX67939.1"/>
    </source>
</evidence>
<proteinExistence type="predicted"/>
<accession>A0ACB5RFT1</accession>
<organism evidence="1 2">
    <name type="scientific">Inconstantimicrobium mannanitabidum</name>
    <dbReference type="NCBI Taxonomy" id="1604901"/>
    <lineage>
        <taxon>Bacteria</taxon>
        <taxon>Bacillati</taxon>
        <taxon>Bacillota</taxon>
        <taxon>Clostridia</taxon>
        <taxon>Eubacteriales</taxon>
        <taxon>Clostridiaceae</taxon>
        <taxon>Inconstantimicrobium</taxon>
    </lineage>
</organism>
<protein>
    <submittedName>
        <fullName evidence="1">Serine proteinase inhibitor</fullName>
    </submittedName>
</protein>
<evidence type="ECO:0000313" key="2">
    <source>
        <dbReference type="Proteomes" id="UP001058074"/>
    </source>
</evidence>
<sequence length="427" mass="48216">MVKINFRIAKFWIIPAVVAVVAIIFFVWIFSKENTLNVSAQDLMKGVNHNKVDTVKLKDEFLKSTTDFSVDLFKQSYDKNENSLVSPTSVYLALGMTANGADGNTLKEFQKLLGKYGLNTKDLNSYYKTLAENLTKVNAGKVSISNSIWYNDDKTIDIKKDFLQTNADYYNASLYKSNFKSSEIVNDINNWVKFNTGKKIDKIVETVDPKTVMYLINTIYFEEKWENIYETKDVHEGSFQLADGKRKSASFMHSAEIGYLSDNMGEGFIKHYKDGKYSFMALLPKENISIESYVNSLSGESFNKLLKNKADEMVVAELPKFKAEYSVRLITTLQKMGLNDCFSIEKANFAPMGSSKQGNIYIEDVLHKTFISVDTEGTKAAAATKVEMKSGAAPSKHFIKLNCPFVYAIIDNETNLPIFIGTMMNPE</sequence>
<comment type="caution">
    <text evidence="1">The sequence shown here is derived from an EMBL/GenBank/DDBJ whole genome shotgun (WGS) entry which is preliminary data.</text>
</comment>
<gene>
    <name evidence="1" type="ORF">rsdtw13_31970</name>
</gene>